<keyword evidence="3" id="KW-1185">Reference proteome</keyword>
<dbReference type="Pfam" id="PF13302">
    <property type="entry name" value="Acetyltransf_3"/>
    <property type="match status" value="1"/>
</dbReference>
<dbReference type="SUPFAM" id="SSF55729">
    <property type="entry name" value="Acyl-CoA N-acyltransferases (Nat)"/>
    <property type="match status" value="1"/>
</dbReference>
<dbReference type="EMBL" id="BPFH01000004">
    <property type="protein sequence ID" value="GIT95946.1"/>
    <property type="molecule type" value="Genomic_DNA"/>
</dbReference>
<dbReference type="PROSITE" id="PS51186">
    <property type="entry name" value="GNAT"/>
    <property type="match status" value="1"/>
</dbReference>
<feature type="domain" description="N-acetyltransferase" evidence="1">
    <location>
        <begin position="12"/>
        <end position="174"/>
    </location>
</feature>
<organism evidence="2 3">
    <name type="scientific">Jannaschia pagri</name>
    <dbReference type="NCBI Taxonomy" id="2829797"/>
    <lineage>
        <taxon>Bacteria</taxon>
        <taxon>Pseudomonadati</taxon>
        <taxon>Pseudomonadota</taxon>
        <taxon>Alphaproteobacteria</taxon>
        <taxon>Rhodobacterales</taxon>
        <taxon>Roseobacteraceae</taxon>
        <taxon>Jannaschia</taxon>
    </lineage>
</organism>
<protein>
    <submittedName>
        <fullName evidence="2">N-acetyltransferase</fullName>
    </submittedName>
</protein>
<evidence type="ECO:0000259" key="1">
    <source>
        <dbReference type="PROSITE" id="PS51186"/>
    </source>
</evidence>
<dbReference type="PANTHER" id="PTHR43415:SF3">
    <property type="entry name" value="GNAT-FAMILY ACETYLTRANSFERASE"/>
    <property type="match status" value="1"/>
</dbReference>
<dbReference type="Proteomes" id="UP000786693">
    <property type="component" value="Unassembled WGS sequence"/>
</dbReference>
<accession>A0ABQ4NNH1</accession>
<dbReference type="Gene3D" id="3.40.630.30">
    <property type="match status" value="1"/>
</dbReference>
<evidence type="ECO:0000313" key="3">
    <source>
        <dbReference type="Proteomes" id="UP000786693"/>
    </source>
</evidence>
<reference evidence="2 3" key="1">
    <citation type="submission" date="2021-05" db="EMBL/GenBank/DDBJ databases">
        <title>Bacteria Genome sequencing.</title>
        <authorList>
            <person name="Takabe Y."/>
            <person name="Nakajima Y."/>
            <person name="Suzuki S."/>
            <person name="Shiozaki T."/>
        </authorList>
    </citation>
    <scope>NUCLEOTIDE SEQUENCE [LARGE SCALE GENOMIC DNA]</scope>
    <source>
        <strain evidence="2 3">AI_62</strain>
    </source>
</reference>
<dbReference type="RefSeq" id="WP_220749429.1">
    <property type="nucleotide sequence ID" value="NZ_BPFH01000004.1"/>
</dbReference>
<name>A0ABQ4NNH1_9RHOB</name>
<evidence type="ECO:0000313" key="2">
    <source>
        <dbReference type="EMBL" id="GIT95946.1"/>
    </source>
</evidence>
<comment type="caution">
    <text evidence="2">The sequence shown here is derived from an EMBL/GenBank/DDBJ whole genome shotgun (WGS) entry which is preliminary data.</text>
</comment>
<gene>
    <name evidence="2" type="ORF">JANAI62_25690</name>
</gene>
<sequence>MPDLPILTGPNISLRAPQDGDAETMVALGRDPEITKWSGLKPGTLPPLDRAWATGWLAEVSASVSWVIARCGTFIGAIRLMDVWPAEGHARVAMGLQSSRDTGKGYGREALGLVLGYAFDTLGLHRVGLRVMVTNAAAIRCYEACGFVVEGREREACWTPDGRVDDLVMGLLAPDWRAAR</sequence>
<dbReference type="PANTHER" id="PTHR43415">
    <property type="entry name" value="SPERMIDINE N(1)-ACETYLTRANSFERASE"/>
    <property type="match status" value="1"/>
</dbReference>
<proteinExistence type="predicted"/>
<dbReference type="InterPro" id="IPR016181">
    <property type="entry name" value="Acyl_CoA_acyltransferase"/>
</dbReference>
<dbReference type="InterPro" id="IPR000182">
    <property type="entry name" value="GNAT_dom"/>
</dbReference>